<name>A0ABR2LSB0_9ASPA</name>
<comment type="catalytic activity">
    <reaction evidence="5">
        <text>O-phospho-L-threonyl-[protein] + H2O = L-threonyl-[protein] + phosphate</text>
        <dbReference type="Rhea" id="RHEA:47004"/>
        <dbReference type="Rhea" id="RHEA-COMP:11060"/>
        <dbReference type="Rhea" id="RHEA-COMP:11605"/>
        <dbReference type="ChEBI" id="CHEBI:15377"/>
        <dbReference type="ChEBI" id="CHEBI:30013"/>
        <dbReference type="ChEBI" id="CHEBI:43474"/>
        <dbReference type="ChEBI" id="CHEBI:61977"/>
        <dbReference type="EC" id="3.1.3.16"/>
    </reaction>
</comment>
<dbReference type="EC" id="3.1.3.16" evidence="1"/>
<accession>A0ABR2LSB0</accession>
<sequence>MVAEPLAGGGRENPDLTNGGRFELQAAELCCTRPILAPSDFLISHHNRFEHAKYALFQKGLSSGACAATVLLKNGEMLVSNVGDRRIVMSRKGLAEALTTDHRPGREDERIRMENLGGYVNFHSGIWRVQDSLAISRSLGDANMKEWIVSEPETKRIPLTQECEFLIMASDGLWDKKMVEFKYSSGPLAVHVTARGELWLLLYLPSVRDFALGRLHHPRASKERSLALLSSPSKDSSALEKIRSWEEEDGSTWKKGILEQWRSRDRDDHNLNKQRMHWTYLCVCSQVQRMEGKHQNSECEISARSAGAGLEDGTERQS</sequence>
<dbReference type="Gene3D" id="3.60.40.10">
    <property type="entry name" value="PPM-type phosphatase domain"/>
    <property type="match status" value="1"/>
</dbReference>
<dbReference type="PROSITE" id="PS51746">
    <property type="entry name" value="PPM_2"/>
    <property type="match status" value="1"/>
</dbReference>
<feature type="region of interest" description="Disordered" evidence="6">
    <location>
        <begin position="294"/>
        <end position="318"/>
    </location>
</feature>
<dbReference type="Proteomes" id="UP001412067">
    <property type="component" value="Unassembled WGS sequence"/>
</dbReference>
<dbReference type="PANTHER" id="PTHR13832:SF559">
    <property type="entry name" value="PROTEIN PHOSPHATASE 2C 77-RELATED"/>
    <property type="match status" value="1"/>
</dbReference>
<dbReference type="CDD" id="cd00143">
    <property type="entry name" value="PP2Cc"/>
    <property type="match status" value="1"/>
</dbReference>
<keyword evidence="9" id="KW-1185">Reference proteome</keyword>
<feature type="domain" description="PPM-type phosphatase" evidence="7">
    <location>
        <begin position="1"/>
        <end position="204"/>
    </location>
</feature>
<evidence type="ECO:0000256" key="4">
    <source>
        <dbReference type="ARBA" id="ARBA00047761"/>
    </source>
</evidence>
<evidence type="ECO:0000259" key="7">
    <source>
        <dbReference type="PROSITE" id="PS51746"/>
    </source>
</evidence>
<evidence type="ECO:0000256" key="1">
    <source>
        <dbReference type="ARBA" id="ARBA00013081"/>
    </source>
</evidence>
<dbReference type="InterPro" id="IPR036457">
    <property type="entry name" value="PPM-type-like_dom_sf"/>
</dbReference>
<evidence type="ECO:0000256" key="6">
    <source>
        <dbReference type="SAM" id="MobiDB-lite"/>
    </source>
</evidence>
<protein>
    <recommendedName>
        <fullName evidence="1">protein-serine/threonine phosphatase</fullName>
        <ecNumber evidence="1">3.1.3.16</ecNumber>
    </recommendedName>
</protein>
<keyword evidence="3" id="KW-0904">Protein phosphatase</keyword>
<evidence type="ECO:0000313" key="8">
    <source>
        <dbReference type="EMBL" id="KAK8947897.1"/>
    </source>
</evidence>
<dbReference type="InterPro" id="IPR015655">
    <property type="entry name" value="PP2C"/>
</dbReference>
<gene>
    <name evidence="8" type="ORF">KSP40_PGU006220</name>
</gene>
<comment type="catalytic activity">
    <reaction evidence="4">
        <text>O-phospho-L-seryl-[protein] + H2O = L-seryl-[protein] + phosphate</text>
        <dbReference type="Rhea" id="RHEA:20629"/>
        <dbReference type="Rhea" id="RHEA-COMP:9863"/>
        <dbReference type="Rhea" id="RHEA-COMP:11604"/>
        <dbReference type="ChEBI" id="CHEBI:15377"/>
        <dbReference type="ChEBI" id="CHEBI:29999"/>
        <dbReference type="ChEBI" id="CHEBI:43474"/>
        <dbReference type="ChEBI" id="CHEBI:83421"/>
        <dbReference type="EC" id="3.1.3.16"/>
    </reaction>
</comment>
<dbReference type="PANTHER" id="PTHR13832">
    <property type="entry name" value="PROTEIN PHOSPHATASE 2C"/>
    <property type="match status" value="1"/>
</dbReference>
<dbReference type="SUPFAM" id="SSF81606">
    <property type="entry name" value="PP2C-like"/>
    <property type="match status" value="1"/>
</dbReference>
<dbReference type="Pfam" id="PF00481">
    <property type="entry name" value="PP2C"/>
    <property type="match status" value="1"/>
</dbReference>
<evidence type="ECO:0000256" key="3">
    <source>
        <dbReference type="ARBA" id="ARBA00022912"/>
    </source>
</evidence>
<evidence type="ECO:0000256" key="5">
    <source>
        <dbReference type="ARBA" id="ARBA00048336"/>
    </source>
</evidence>
<evidence type="ECO:0000313" key="9">
    <source>
        <dbReference type="Proteomes" id="UP001412067"/>
    </source>
</evidence>
<proteinExistence type="predicted"/>
<comment type="caution">
    <text evidence="8">The sequence shown here is derived from an EMBL/GenBank/DDBJ whole genome shotgun (WGS) entry which is preliminary data.</text>
</comment>
<reference evidence="8 9" key="1">
    <citation type="journal article" date="2022" name="Nat. Plants">
        <title>Genomes of leafy and leafless Platanthera orchids illuminate the evolution of mycoheterotrophy.</title>
        <authorList>
            <person name="Li M.H."/>
            <person name="Liu K.W."/>
            <person name="Li Z."/>
            <person name="Lu H.C."/>
            <person name="Ye Q.L."/>
            <person name="Zhang D."/>
            <person name="Wang J.Y."/>
            <person name="Li Y.F."/>
            <person name="Zhong Z.M."/>
            <person name="Liu X."/>
            <person name="Yu X."/>
            <person name="Liu D.K."/>
            <person name="Tu X.D."/>
            <person name="Liu B."/>
            <person name="Hao Y."/>
            <person name="Liao X.Y."/>
            <person name="Jiang Y.T."/>
            <person name="Sun W.H."/>
            <person name="Chen J."/>
            <person name="Chen Y.Q."/>
            <person name="Ai Y."/>
            <person name="Zhai J.W."/>
            <person name="Wu S.S."/>
            <person name="Zhou Z."/>
            <person name="Hsiao Y.Y."/>
            <person name="Wu W.L."/>
            <person name="Chen Y.Y."/>
            <person name="Lin Y.F."/>
            <person name="Hsu J.L."/>
            <person name="Li C.Y."/>
            <person name="Wang Z.W."/>
            <person name="Zhao X."/>
            <person name="Zhong W.Y."/>
            <person name="Ma X.K."/>
            <person name="Ma L."/>
            <person name="Huang J."/>
            <person name="Chen G.Z."/>
            <person name="Huang M.Z."/>
            <person name="Huang L."/>
            <person name="Peng D.H."/>
            <person name="Luo Y.B."/>
            <person name="Zou S.Q."/>
            <person name="Chen S.P."/>
            <person name="Lan S."/>
            <person name="Tsai W.C."/>
            <person name="Van de Peer Y."/>
            <person name="Liu Z.J."/>
        </authorList>
    </citation>
    <scope>NUCLEOTIDE SEQUENCE [LARGE SCALE GENOMIC DNA]</scope>
    <source>
        <strain evidence="8">Lor288</strain>
    </source>
</reference>
<dbReference type="SMART" id="SM00332">
    <property type="entry name" value="PP2Cc"/>
    <property type="match status" value="1"/>
</dbReference>
<keyword evidence="2" id="KW-0378">Hydrolase</keyword>
<evidence type="ECO:0000256" key="2">
    <source>
        <dbReference type="ARBA" id="ARBA00022801"/>
    </source>
</evidence>
<organism evidence="8 9">
    <name type="scientific">Platanthera guangdongensis</name>
    <dbReference type="NCBI Taxonomy" id="2320717"/>
    <lineage>
        <taxon>Eukaryota</taxon>
        <taxon>Viridiplantae</taxon>
        <taxon>Streptophyta</taxon>
        <taxon>Embryophyta</taxon>
        <taxon>Tracheophyta</taxon>
        <taxon>Spermatophyta</taxon>
        <taxon>Magnoliopsida</taxon>
        <taxon>Liliopsida</taxon>
        <taxon>Asparagales</taxon>
        <taxon>Orchidaceae</taxon>
        <taxon>Orchidoideae</taxon>
        <taxon>Orchideae</taxon>
        <taxon>Orchidinae</taxon>
        <taxon>Platanthera</taxon>
    </lineage>
</organism>
<dbReference type="EMBL" id="JBBWWR010000016">
    <property type="protein sequence ID" value="KAK8947897.1"/>
    <property type="molecule type" value="Genomic_DNA"/>
</dbReference>
<dbReference type="InterPro" id="IPR001932">
    <property type="entry name" value="PPM-type_phosphatase-like_dom"/>
</dbReference>